<proteinExistence type="predicted"/>
<evidence type="ECO:0000313" key="2">
    <source>
        <dbReference type="Proteomes" id="UP001469553"/>
    </source>
</evidence>
<comment type="caution">
    <text evidence="1">The sequence shown here is derived from an EMBL/GenBank/DDBJ whole genome shotgun (WGS) entry which is preliminary data.</text>
</comment>
<name>A0ABV0Y8A2_9TELE</name>
<sequence length="102" mass="11436">MKDGSFSPPNTLHVNTVMRLLVCPPLRQGTPLHSACRDSVSAGTSLGHFASAGLRERKSSQACTLILVFMNEYWVHRQLFYGVRTLSKTMCMLRQKCVHISQ</sequence>
<evidence type="ECO:0000313" key="1">
    <source>
        <dbReference type="EMBL" id="MEQ2290024.1"/>
    </source>
</evidence>
<dbReference type="Proteomes" id="UP001469553">
    <property type="component" value="Unassembled WGS sequence"/>
</dbReference>
<protein>
    <submittedName>
        <fullName evidence="1">Uncharacterized protein</fullName>
    </submittedName>
</protein>
<accession>A0ABV0Y8A2</accession>
<reference evidence="1 2" key="1">
    <citation type="submission" date="2021-06" db="EMBL/GenBank/DDBJ databases">
        <authorList>
            <person name="Palmer J.M."/>
        </authorList>
    </citation>
    <scope>NUCLEOTIDE SEQUENCE [LARGE SCALE GENOMIC DNA]</scope>
    <source>
        <strain evidence="1 2">AS_MEX2019</strain>
        <tissue evidence="1">Muscle</tissue>
    </source>
</reference>
<keyword evidence="2" id="KW-1185">Reference proteome</keyword>
<organism evidence="1 2">
    <name type="scientific">Ameca splendens</name>
    <dbReference type="NCBI Taxonomy" id="208324"/>
    <lineage>
        <taxon>Eukaryota</taxon>
        <taxon>Metazoa</taxon>
        <taxon>Chordata</taxon>
        <taxon>Craniata</taxon>
        <taxon>Vertebrata</taxon>
        <taxon>Euteleostomi</taxon>
        <taxon>Actinopterygii</taxon>
        <taxon>Neopterygii</taxon>
        <taxon>Teleostei</taxon>
        <taxon>Neoteleostei</taxon>
        <taxon>Acanthomorphata</taxon>
        <taxon>Ovalentaria</taxon>
        <taxon>Atherinomorphae</taxon>
        <taxon>Cyprinodontiformes</taxon>
        <taxon>Goodeidae</taxon>
        <taxon>Ameca</taxon>
    </lineage>
</organism>
<dbReference type="EMBL" id="JAHRIP010026634">
    <property type="protein sequence ID" value="MEQ2290024.1"/>
    <property type="molecule type" value="Genomic_DNA"/>
</dbReference>
<gene>
    <name evidence="1" type="ORF">AMECASPLE_039133</name>
</gene>